<dbReference type="GO" id="GO:0016787">
    <property type="term" value="F:hydrolase activity"/>
    <property type="evidence" value="ECO:0007669"/>
    <property type="project" value="UniProtKB-KW"/>
</dbReference>
<keyword evidence="4" id="KW-1185">Reference proteome</keyword>
<protein>
    <submittedName>
        <fullName evidence="3">Glycoside hydrolase family 76 protein</fullName>
    </submittedName>
</protein>
<dbReference type="GO" id="GO:0005975">
    <property type="term" value="P:carbohydrate metabolic process"/>
    <property type="evidence" value="ECO:0007669"/>
    <property type="project" value="InterPro"/>
</dbReference>
<dbReference type="PANTHER" id="PTHR47791">
    <property type="entry name" value="MEIOTICALLY UP-REGULATED GENE 191 PROTEIN"/>
    <property type="match status" value="1"/>
</dbReference>
<gene>
    <name evidence="3" type="ORF">DDE83_007800</name>
</gene>
<evidence type="ECO:0000256" key="1">
    <source>
        <dbReference type="SAM" id="MobiDB-lite"/>
    </source>
</evidence>
<evidence type="ECO:0000256" key="2">
    <source>
        <dbReference type="SAM" id="SignalP"/>
    </source>
</evidence>
<proteinExistence type="predicted"/>
<dbReference type="InterPro" id="IPR005198">
    <property type="entry name" value="Glyco_hydro_76"/>
</dbReference>
<feature type="signal peptide" evidence="2">
    <location>
        <begin position="1"/>
        <end position="19"/>
    </location>
</feature>
<dbReference type="EMBL" id="QGDH01000153">
    <property type="protein sequence ID" value="RAR04467.1"/>
    <property type="molecule type" value="Genomic_DNA"/>
</dbReference>
<dbReference type="InterPro" id="IPR008928">
    <property type="entry name" value="6-hairpin_glycosidase_sf"/>
</dbReference>
<keyword evidence="2" id="KW-0732">Signal</keyword>
<dbReference type="AlphaFoldDB" id="A0A364MV10"/>
<organism evidence="3 4">
    <name type="scientific">Stemphylium lycopersici</name>
    <name type="common">Tomato gray leaf spot disease fungus</name>
    <name type="synonym">Thyrospora lycopersici</name>
    <dbReference type="NCBI Taxonomy" id="183478"/>
    <lineage>
        <taxon>Eukaryota</taxon>
        <taxon>Fungi</taxon>
        <taxon>Dikarya</taxon>
        <taxon>Ascomycota</taxon>
        <taxon>Pezizomycotina</taxon>
        <taxon>Dothideomycetes</taxon>
        <taxon>Pleosporomycetidae</taxon>
        <taxon>Pleosporales</taxon>
        <taxon>Pleosporineae</taxon>
        <taxon>Pleosporaceae</taxon>
        <taxon>Stemphylium</taxon>
    </lineage>
</organism>
<dbReference type="Pfam" id="PF03663">
    <property type="entry name" value="Glyco_hydro_76"/>
    <property type="match status" value="1"/>
</dbReference>
<feature type="region of interest" description="Disordered" evidence="1">
    <location>
        <begin position="96"/>
        <end position="121"/>
    </location>
</feature>
<dbReference type="OrthoDB" id="9984024at2759"/>
<evidence type="ECO:0000313" key="3">
    <source>
        <dbReference type="EMBL" id="RAR04467.1"/>
    </source>
</evidence>
<dbReference type="Proteomes" id="UP000249619">
    <property type="component" value="Unassembled WGS sequence"/>
</dbReference>
<dbReference type="PANTHER" id="PTHR47791:SF1">
    <property type="entry name" value="ENDO MANNANASE, GH76 FAMILY (EUROFUNG)"/>
    <property type="match status" value="1"/>
</dbReference>
<keyword evidence="3" id="KW-0378">Hydrolase</keyword>
<dbReference type="STRING" id="183478.A0A364MV10"/>
<name>A0A364MV10_STELY</name>
<feature type="chain" id="PRO_5016637108" evidence="2">
    <location>
        <begin position="20"/>
        <end position="441"/>
    </location>
</feature>
<accession>A0A364MV10</accession>
<dbReference type="Gene3D" id="1.50.10.20">
    <property type="match status" value="1"/>
</dbReference>
<comment type="caution">
    <text evidence="3">The sequence shown here is derived from an EMBL/GenBank/DDBJ whole genome shotgun (WGS) entry which is preliminary data.</text>
</comment>
<evidence type="ECO:0000313" key="4">
    <source>
        <dbReference type="Proteomes" id="UP000249619"/>
    </source>
</evidence>
<dbReference type="SUPFAM" id="SSF48208">
    <property type="entry name" value="Six-hairpin glycosidases"/>
    <property type="match status" value="1"/>
</dbReference>
<reference evidence="4" key="1">
    <citation type="submission" date="2018-05" db="EMBL/GenBank/DDBJ databases">
        <title>Draft genome sequence of Stemphylium lycopersici strain CIDEFI 213.</title>
        <authorList>
            <person name="Medina R."/>
            <person name="Franco M.E.E."/>
            <person name="Lucentini C.G."/>
            <person name="Saparrat M.C.N."/>
            <person name="Balatti P.A."/>
        </authorList>
    </citation>
    <scope>NUCLEOTIDE SEQUENCE [LARGE SCALE GENOMIC DNA]</scope>
    <source>
        <strain evidence="4">CIDEFI 213</strain>
    </source>
</reference>
<sequence>MSTIRPLFLAIVFGLLSNAALSPRQDVTDPKGRVELALPALQTWYNTSTGLWETTGWWNSANIMTMIGDYAEAGPQDAELQGLAKDVFATAISCAPSKNPQPGIEDPPSNGTAPEGNNSTMHKSGYFKHLDPITYEPHAVYPPRWYDHSDGVLTTNNAAPNNVNCTPYAGTPDPNDWLDGFYDDNLWWALAWINAYDVTRQRSYLDLAEGIFLAVARTWGTYCSNGGIYWSYEEEYVNAIANELFFSTAAHLSTRIAERKGTYVDWAERSLDWFLSSGMINSNGTINDGLTDSCENNNRTVWSYNQGVILGGLVQLQLASPSPSDTYLTLAHSIATAAITELSGSNGVIHDECEPNCGADGAQFKGIFMRNLIQLHEAAPDENYAETIRANAESIWQNNRMSTQDGLAFFSVDWDGPFVESANASTHSSAMDALVAAVVLG</sequence>
<dbReference type="InterPro" id="IPR053169">
    <property type="entry name" value="MUG_Protein"/>
</dbReference>
<feature type="compositionally biased region" description="Polar residues" evidence="1">
    <location>
        <begin position="109"/>
        <end position="121"/>
    </location>
</feature>